<proteinExistence type="predicted"/>
<protein>
    <submittedName>
        <fullName evidence="2">Uncharacterized protein</fullName>
    </submittedName>
</protein>
<evidence type="ECO:0000256" key="1">
    <source>
        <dbReference type="SAM" id="MobiDB-lite"/>
    </source>
</evidence>
<sequence>MSTEARRPAPPVRPPHDPPPSAAPRSPQRGETEQATGSKTPPPPAATARFPDTSPSADGGLTAAELTDRHQ</sequence>
<feature type="non-terminal residue" evidence="2">
    <location>
        <position position="71"/>
    </location>
</feature>
<feature type="region of interest" description="Disordered" evidence="1">
    <location>
        <begin position="1"/>
        <end position="71"/>
    </location>
</feature>
<feature type="compositionally biased region" description="Pro residues" evidence="1">
    <location>
        <begin position="8"/>
        <end position="22"/>
    </location>
</feature>
<evidence type="ECO:0000313" key="3">
    <source>
        <dbReference type="Proteomes" id="UP001550850"/>
    </source>
</evidence>
<keyword evidence="3" id="KW-1185">Reference proteome</keyword>
<gene>
    <name evidence="2" type="ORF">AB0E65_23875</name>
</gene>
<organism evidence="2 3">
    <name type="scientific">Streptomyces fragilis</name>
    <dbReference type="NCBI Taxonomy" id="67301"/>
    <lineage>
        <taxon>Bacteria</taxon>
        <taxon>Bacillati</taxon>
        <taxon>Actinomycetota</taxon>
        <taxon>Actinomycetes</taxon>
        <taxon>Kitasatosporales</taxon>
        <taxon>Streptomycetaceae</taxon>
        <taxon>Streptomyces</taxon>
    </lineage>
</organism>
<reference evidence="2 3" key="1">
    <citation type="submission" date="2024-06" db="EMBL/GenBank/DDBJ databases">
        <title>The Natural Products Discovery Center: Release of the First 8490 Sequenced Strains for Exploring Actinobacteria Biosynthetic Diversity.</title>
        <authorList>
            <person name="Kalkreuter E."/>
            <person name="Kautsar S.A."/>
            <person name="Yang D."/>
            <person name="Bader C.D."/>
            <person name="Teijaro C.N."/>
            <person name="Fluegel L."/>
            <person name="Davis C.M."/>
            <person name="Simpson J.R."/>
            <person name="Lauterbach L."/>
            <person name="Steele A.D."/>
            <person name="Gui C."/>
            <person name="Meng S."/>
            <person name="Li G."/>
            <person name="Viehrig K."/>
            <person name="Ye F."/>
            <person name="Su P."/>
            <person name="Kiefer A.F."/>
            <person name="Nichols A."/>
            <person name="Cepeda A.J."/>
            <person name="Yan W."/>
            <person name="Fan B."/>
            <person name="Jiang Y."/>
            <person name="Adhikari A."/>
            <person name="Zheng C.-J."/>
            <person name="Schuster L."/>
            <person name="Cowan T.M."/>
            <person name="Smanski M.J."/>
            <person name="Chevrette M.G."/>
            <person name="De Carvalho L.P.S."/>
            <person name="Shen B."/>
        </authorList>
    </citation>
    <scope>NUCLEOTIDE SEQUENCE [LARGE SCALE GENOMIC DNA]</scope>
    <source>
        <strain evidence="2 3">NPDC038104</strain>
    </source>
</reference>
<evidence type="ECO:0000313" key="2">
    <source>
        <dbReference type="EMBL" id="MEU3557230.1"/>
    </source>
</evidence>
<dbReference type="Proteomes" id="UP001550850">
    <property type="component" value="Unassembled WGS sequence"/>
</dbReference>
<name>A0ABV2YNB7_9ACTN</name>
<accession>A0ABV2YNB7</accession>
<dbReference type="EMBL" id="JBEZUR010000051">
    <property type="protein sequence ID" value="MEU3557230.1"/>
    <property type="molecule type" value="Genomic_DNA"/>
</dbReference>
<comment type="caution">
    <text evidence="2">The sequence shown here is derived from an EMBL/GenBank/DDBJ whole genome shotgun (WGS) entry which is preliminary data.</text>
</comment>